<dbReference type="OrthoDB" id="9810066at2"/>
<dbReference type="eggNOG" id="COG1926">
    <property type="taxonomic scope" value="Bacteria"/>
</dbReference>
<dbReference type="AlphaFoldDB" id="U5DHY6"/>
<dbReference type="Proteomes" id="UP000016960">
    <property type="component" value="Unassembled WGS sequence"/>
</dbReference>
<keyword evidence="3" id="KW-1185">Reference proteome</keyword>
<evidence type="ECO:0000313" key="2">
    <source>
        <dbReference type="EMBL" id="ERN41276.1"/>
    </source>
</evidence>
<dbReference type="STRING" id="582515.KR51_00021660"/>
<evidence type="ECO:0000313" key="3">
    <source>
        <dbReference type="Proteomes" id="UP000016960"/>
    </source>
</evidence>
<dbReference type="InParanoid" id="U5DHY6"/>
<sequence>MAITTLFRDRRDAGLALARIVAAAFDEVRASGDDIPAVVYGLPRGGIPVAAIVARQLDCPLGVVAAKKVVLPTNPELALGAVTSADDVLWTLPQRELQTHSAALLQAARNARNCAIARQTQLDAHFPPVDPFGRLAIIVDDGAATGTTAAAAARSLHARRPLQLWIAVPVAPLGFVSHPPQWSERVLAVSTPVPFGSVSASYRDFPQVSIDEAVACLQQYWQHYQQSRAELN</sequence>
<dbReference type="InterPro" id="IPR029057">
    <property type="entry name" value="PRTase-like"/>
</dbReference>
<comment type="caution">
    <text evidence="2">The sequence shown here is derived from an EMBL/GenBank/DDBJ whole genome shotgun (WGS) entry which is preliminary data.</text>
</comment>
<reference evidence="2 3" key="1">
    <citation type="submission" date="2013-05" db="EMBL/GenBank/DDBJ databases">
        <title>Draft genome sequence of Rubidibacter lacunae KORDI 51-2.</title>
        <authorList>
            <person name="Choi D.H."/>
            <person name="Noh J.H."/>
            <person name="Kwon K.-K."/>
            <person name="Lee J.-H."/>
            <person name="Ryu J.-Y."/>
        </authorList>
    </citation>
    <scope>NUCLEOTIDE SEQUENCE [LARGE SCALE GENOMIC DNA]</scope>
    <source>
        <strain evidence="2 3">KORDI 51-2</strain>
    </source>
</reference>
<keyword evidence="2" id="KW-0808">Transferase</keyword>
<dbReference type="SUPFAM" id="SSF53271">
    <property type="entry name" value="PRTase-like"/>
    <property type="match status" value="1"/>
</dbReference>
<dbReference type="Gene3D" id="3.30.1310.20">
    <property type="entry name" value="PRTase-like"/>
    <property type="match status" value="1"/>
</dbReference>
<name>U5DHY6_9CHRO</name>
<dbReference type="EMBL" id="ASSJ01000051">
    <property type="protein sequence ID" value="ERN41276.1"/>
    <property type="molecule type" value="Genomic_DNA"/>
</dbReference>
<accession>U5DHY6</accession>
<dbReference type="CDD" id="cd06223">
    <property type="entry name" value="PRTases_typeI"/>
    <property type="match status" value="1"/>
</dbReference>
<evidence type="ECO:0000259" key="1">
    <source>
        <dbReference type="Pfam" id="PF00156"/>
    </source>
</evidence>
<dbReference type="Pfam" id="PF00156">
    <property type="entry name" value="Pribosyltran"/>
    <property type="match status" value="1"/>
</dbReference>
<dbReference type="Gene3D" id="3.40.50.2020">
    <property type="match status" value="1"/>
</dbReference>
<keyword evidence="2" id="KW-0328">Glycosyltransferase</keyword>
<dbReference type="InterPro" id="IPR000836">
    <property type="entry name" value="PRTase_dom"/>
</dbReference>
<feature type="domain" description="Phosphoribosyltransferase" evidence="1">
    <location>
        <begin position="16"/>
        <end position="171"/>
    </location>
</feature>
<dbReference type="RefSeq" id="WP_022607232.1">
    <property type="nucleotide sequence ID" value="NZ_ASSJ01000051.1"/>
</dbReference>
<proteinExistence type="predicted"/>
<protein>
    <submittedName>
        <fullName evidence="2">Putative phosphoribosyltransferase</fullName>
    </submittedName>
</protein>
<organism evidence="2 3">
    <name type="scientific">Rubidibacter lacunae KORDI 51-2</name>
    <dbReference type="NCBI Taxonomy" id="582515"/>
    <lineage>
        <taxon>Bacteria</taxon>
        <taxon>Bacillati</taxon>
        <taxon>Cyanobacteriota</taxon>
        <taxon>Cyanophyceae</taxon>
        <taxon>Oscillatoriophycideae</taxon>
        <taxon>Chroococcales</taxon>
        <taxon>Aphanothecaceae</taxon>
        <taxon>Rubidibacter</taxon>
    </lineage>
</organism>
<dbReference type="GO" id="GO:0016757">
    <property type="term" value="F:glycosyltransferase activity"/>
    <property type="evidence" value="ECO:0007669"/>
    <property type="project" value="UniProtKB-KW"/>
</dbReference>
<gene>
    <name evidence="2" type="ORF">KR51_00021660</name>
</gene>